<evidence type="ECO:0000313" key="2">
    <source>
        <dbReference type="EMBL" id="KAF3499893.1"/>
    </source>
</evidence>
<reference evidence="2" key="1">
    <citation type="submission" date="2019-12" db="EMBL/GenBank/DDBJ databases">
        <title>Genome sequencing and annotation of Brassica cretica.</title>
        <authorList>
            <person name="Studholme D.J."/>
            <person name="Sarris P."/>
        </authorList>
    </citation>
    <scope>NUCLEOTIDE SEQUENCE</scope>
    <source>
        <strain evidence="2">PFS-109/04</strain>
        <tissue evidence="2">Leaf</tissue>
    </source>
</reference>
<name>A0A8S9NFT4_BRACR</name>
<accession>A0A8S9NFT4</accession>
<feature type="coiled-coil region" evidence="1">
    <location>
        <begin position="119"/>
        <end position="146"/>
    </location>
</feature>
<comment type="caution">
    <text evidence="2">The sequence shown here is derived from an EMBL/GenBank/DDBJ whole genome shotgun (WGS) entry which is preliminary data.</text>
</comment>
<dbReference type="AlphaFoldDB" id="A0A8S9NFT4"/>
<keyword evidence="1" id="KW-0175">Coiled coil</keyword>
<evidence type="ECO:0000256" key="1">
    <source>
        <dbReference type="SAM" id="Coils"/>
    </source>
</evidence>
<sequence length="150" mass="17840">MSLLRAALHCHIAPSRVSEYLKPLESRRCMARLEDKGFSFSPMFLLLFRLSHSYCGLRIFLILKFKEITISDQFNLPRIEIKDQTKIVITKFVADKMVLIERERSKPEIERVTTEEVVFNAIALRKSKFNQEVNRLEREETRSNDKRRFF</sequence>
<protein>
    <submittedName>
        <fullName evidence="2">Uncharacterized protein</fullName>
    </submittedName>
</protein>
<gene>
    <name evidence="2" type="ORF">F2Q69_00045544</name>
</gene>
<evidence type="ECO:0000313" key="3">
    <source>
        <dbReference type="Proteomes" id="UP000712600"/>
    </source>
</evidence>
<dbReference type="Proteomes" id="UP000712600">
    <property type="component" value="Unassembled WGS sequence"/>
</dbReference>
<proteinExistence type="predicted"/>
<dbReference type="EMBL" id="QGKX02001621">
    <property type="protein sequence ID" value="KAF3499893.1"/>
    <property type="molecule type" value="Genomic_DNA"/>
</dbReference>
<organism evidence="2 3">
    <name type="scientific">Brassica cretica</name>
    <name type="common">Mustard</name>
    <dbReference type="NCBI Taxonomy" id="69181"/>
    <lineage>
        <taxon>Eukaryota</taxon>
        <taxon>Viridiplantae</taxon>
        <taxon>Streptophyta</taxon>
        <taxon>Embryophyta</taxon>
        <taxon>Tracheophyta</taxon>
        <taxon>Spermatophyta</taxon>
        <taxon>Magnoliopsida</taxon>
        <taxon>eudicotyledons</taxon>
        <taxon>Gunneridae</taxon>
        <taxon>Pentapetalae</taxon>
        <taxon>rosids</taxon>
        <taxon>malvids</taxon>
        <taxon>Brassicales</taxon>
        <taxon>Brassicaceae</taxon>
        <taxon>Brassiceae</taxon>
        <taxon>Brassica</taxon>
    </lineage>
</organism>